<accession>A0ABY7B391</accession>
<feature type="compositionally biased region" description="Low complexity" evidence="1">
    <location>
        <begin position="145"/>
        <end position="165"/>
    </location>
</feature>
<dbReference type="EMBL" id="CP113836">
    <property type="protein sequence ID" value="WAL66651.1"/>
    <property type="molecule type" value="Genomic_DNA"/>
</dbReference>
<evidence type="ECO:0000256" key="1">
    <source>
        <dbReference type="SAM" id="MobiDB-lite"/>
    </source>
</evidence>
<name>A0ABY7B391_9PSEU</name>
<protein>
    <submittedName>
        <fullName evidence="2">Uncharacterized protein</fullName>
    </submittedName>
</protein>
<dbReference type="Proteomes" id="UP001163203">
    <property type="component" value="Chromosome"/>
</dbReference>
<keyword evidence="3" id="KW-1185">Reference proteome</keyword>
<gene>
    <name evidence="2" type="ORF">ORV05_02205</name>
</gene>
<evidence type="ECO:0000313" key="3">
    <source>
        <dbReference type="Proteomes" id="UP001163203"/>
    </source>
</evidence>
<dbReference type="RefSeq" id="WP_268756783.1">
    <property type="nucleotide sequence ID" value="NZ_CP113836.1"/>
</dbReference>
<organism evidence="2 3">
    <name type="scientific">Amycolatopsis cynarae</name>
    <dbReference type="NCBI Taxonomy" id="2995223"/>
    <lineage>
        <taxon>Bacteria</taxon>
        <taxon>Bacillati</taxon>
        <taxon>Actinomycetota</taxon>
        <taxon>Actinomycetes</taxon>
        <taxon>Pseudonocardiales</taxon>
        <taxon>Pseudonocardiaceae</taxon>
        <taxon>Amycolatopsis</taxon>
    </lineage>
</organism>
<sequence length="236" mass="24223">MTTATHSLDASSGTTTVAELLARNGAEPGRTPSSRRASDTLDATLPAIPAITTTPQRYRYDKNTVTALLSEPATAAATAEGGKDGARTGKRIAGLAFVGAVLVGGWTLATAHAQDHDGPSSAEPVPARIPAATDPVGTVPGPEGSQPSSTSVAAAQPPAAVAQQPDQGRFSGRLPATTPANTKTKKPAVNKAHTPPASPSASLPRPFRLPASEYAWAYQQYDQALADQHHGGHHRH</sequence>
<feature type="region of interest" description="Disordered" evidence="1">
    <location>
        <begin position="112"/>
        <end position="206"/>
    </location>
</feature>
<reference evidence="2" key="1">
    <citation type="submission" date="2022-11" db="EMBL/GenBank/DDBJ databases">
        <authorList>
            <person name="Mo P."/>
        </authorList>
    </citation>
    <scope>NUCLEOTIDE SEQUENCE</scope>
    <source>
        <strain evidence="2">HUAS 11-8</strain>
    </source>
</reference>
<proteinExistence type="predicted"/>
<evidence type="ECO:0000313" key="2">
    <source>
        <dbReference type="EMBL" id="WAL66651.1"/>
    </source>
</evidence>